<sequence length="93" mass="10595">FTFITFSTCNIISVCSPLDVITFLSAFFSFSLHGGLAGDAEQRRCFTFMHRIHEGKKSSTFTTTLTSAWLDIDRSHKIALIADEKRYLSVYIY</sequence>
<keyword evidence="2" id="KW-1185">Reference proteome</keyword>
<evidence type="ECO:0000313" key="2">
    <source>
        <dbReference type="Proteomes" id="UP001162483"/>
    </source>
</evidence>
<comment type="caution">
    <text evidence="1">The sequence shown here is derived from an EMBL/GenBank/DDBJ whole genome shotgun (WGS) entry which is preliminary data.</text>
</comment>
<dbReference type="EMBL" id="CATNWA010005697">
    <property type="protein sequence ID" value="CAI9550546.1"/>
    <property type="molecule type" value="Genomic_DNA"/>
</dbReference>
<accession>A0ABN9BTI3</accession>
<organism evidence="1 2">
    <name type="scientific">Staurois parvus</name>
    <dbReference type="NCBI Taxonomy" id="386267"/>
    <lineage>
        <taxon>Eukaryota</taxon>
        <taxon>Metazoa</taxon>
        <taxon>Chordata</taxon>
        <taxon>Craniata</taxon>
        <taxon>Vertebrata</taxon>
        <taxon>Euteleostomi</taxon>
        <taxon>Amphibia</taxon>
        <taxon>Batrachia</taxon>
        <taxon>Anura</taxon>
        <taxon>Neobatrachia</taxon>
        <taxon>Ranoidea</taxon>
        <taxon>Ranidae</taxon>
        <taxon>Staurois</taxon>
    </lineage>
</organism>
<dbReference type="Proteomes" id="UP001162483">
    <property type="component" value="Unassembled WGS sequence"/>
</dbReference>
<name>A0ABN9BTI3_9NEOB</name>
<protein>
    <submittedName>
        <fullName evidence="1">Uncharacterized protein</fullName>
    </submittedName>
</protein>
<proteinExistence type="predicted"/>
<feature type="non-terminal residue" evidence="1">
    <location>
        <position position="1"/>
    </location>
</feature>
<evidence type="ECO:0000313" key="1">
    <source>
        <dbReference type="EMBL" id="CAI9550546.1"/>
    </source>
</evidence>
<reference evidence="1" key="1">
    <citation type="submission" date="2023-05" db="EMBL/GenBank/DDBJ databases">
        <authorList>
            <person name="Stuckert A."/>
        </authorList>
    </citation>
    <scope>NUCLEOTIDE SEQUENCE</scope>
</reference>
<gene>
    <name evidence="1" type="ORF">SPARVUS_LOCUS3526678</name>
</gene>